<protein>
    <submittedName>
        <fullName evidence="1">Uncharacterized protein</fullName>
    </submittedName>
</protein>
<comment type="caution">
    <text evidence="1">The sequence shown here is derived from an EMBL/GenBank/DDBJ whole genome shotgun (WGS) entry which is preliminary data.</text>
</comment>
<accession>A0A9K3L122</accession>
<name>A0A9K3L122_9STRA</name>
<gene>
    <name evidence="1" type="ORF">IV203_008834</name>
</gene>
<reference evidence="1" key="1">
    <citation type="journal article" date="2021" name="Sci. Rep.">
        <title>Diploid genomic architecture of Nitzschia inconspicua, an elite biomass production diatom.</title>
        <authorList>
            <person name="Oliver A."/>
            <person name="Podell S."/>
            <person name="Pinowska A."/>
            <person name="Traller J.C."/>
            <person name="Smith S.R."/>
            <person name="McClure R."/>
            <person name="Beliaev A."/>
            <person name="Bohutskyi P."/>
            <person name="Hill E.A."/>
            <person name="Rabines A."/>
            <person name="Zheng H."/>
            <person name="Allen L.Z."/>
            <person name="Kuo A."/>
            <person name="Grigoriev I.V."/>
            <person name="Allen A.E."/>
            <person name="Hazlebeck D."/>
            <person name="Allen E.E."/>
        </authorList>
    </citation>
    <scope>NUCLEOTIDE SEQUENCE</scope>
    <source>
        <strain evidence="1">Hildebrandi</strain>
    </source>
</reference>
<dbReference type="Proteomes" id="UP000693970">
    <property type="component" value="Unassembled WGS sequence"/>
</dbReference>
<evidence type="ECO:0000313" key="1">
    <source>
        <dbReference type="EMBL" id="KAG7352786.1"/>
    </source>
</evidence>
<sequence>MSASLRKSIEYNNTACVHIHNGKFIQAADVLDIALRSLKSHLLSCQSSLHEMEQPGAMQEEHSYGDSLKYVEDLMMESSSSSREEQLRQIEAVEHQYQVDLCMATTTEILKSVPVAKFSPGQLSINDVPSFDIYNKAFLLSPGDLDISSDEDYRTFENVENWISVVLMYNTALVHYNIGAAANMCVCDLQRSLKFFQIADEMLDMMARPFDFDILLLTSATANNMGHICICLHYTDRAKIHYKFLEGVLQVLQWMPQLDEEDYCLFFMNTGLHVDSLKAAPAA</sequence>
<keyword evidence="2" id="KW-1185">Reference proteome</keyword>
<evidence type="ECO:0000313" key="2">
    <source>
        <dbReference type="Proteomes" id="UP000693970"/>
    </source>
</evidence>
<dbReference type="AlphaFoldDB" id="A0A9K3L122"/>
<dbReference type="EMBL" id="JAGRRH010000017">
    <property type="protein sequence ID" value="KAG7352786.1"/>
    <property type="molecule type" value="Genomic_DNA"/>
</dbReference>
<reference evidence="1" key="2">
    <citation type="submission" date="2021-04" db="EMBL/GenBank/DDBJ databases">
        <authorList>
            <person name="Podell S."/>
        </authorList>
    </citation>
    <scope>NUCLEOTIDE SEQUENCE</scope>
    <source>
        <strain evidence="1">Hildebrandi</strain>
    </source>
</reference>
<proteinExistence type="predicted"/>
<organism evidence="1 2">
    <name type="scientific">Nitzschia inconspicua</name>
    <dbReference type="NCBI Taxonomy" id="303405"/>
    <lineage>
        <taxon>Eukaryota</taxon>
        <taxon>Sar</taxon>
        <taxon>Stramenopiles</taxon>
        <taxon>Ochrophyta</taxon>
        <taxon>Bacillariophyta</taxon>
        <taxon>Bacillariophyceae</taxon>
        <taxon>Bacillariophycidae</taxon>
        <taxon>Bacillariales</taxon>
        <taxon>Bacillariaceae</taxon>
        <taxon>Nitzschia</taxon>
    </lineage>
</organism>